<dbReference type="GO" id="GO:0016740">
    <property type="term" value="F:transferase activity"/>
    <property type="evidence" value="ECO:0007669"/>
    <property type="project" value="UniProtKB-KW"/>
</dbReference>
<protein>
    <submittedName>
        <fullName evidence="3">Uncharacterized protein</fullName>
    </submittedName>
</protein>
<keyword evidence="1" id="KW-0808">Transferase</keyword>
<dbReference type="PANTHER" id="PTHR46116:SF39">
    <property type="entry name" value="BACULOVIRAL IAP REPEAT-CONTAINING PROTEIN 6"/>
    <property type="match status" value="1"/>
</dbReference>
<sequence>MDLSLINTWSGNGTEKWIPGSSTLLQVFVSIQSMIFVECPYTNEPGREGLAGILASEQHKEFVRANTIRWAMIDWIQDGSKRKGFWKDVIKAHFLRNSSQLQRRIRDLAARDVGIWHYHGNSTEDTLVRNGQGGMNLEKEFDKCLSLLE</sequence>
<keyword evidence="4" id="KW-1185">Reference proteome</keyword>
<evidence type="ECO:0000313" key="3">
    <source>
        <dbReference type="EMBL" id="KAH0565388.1"/>
    </source>
</evidence>
<accession>A0A9P8LHG9</accession>
<organism evidence="3 4">
    <name type="scientific">Trichoglossum hirsutum</name>
    <dbReference type="NCBI Taxonomy" id="265104"/>
    <lineage>
        <taxon>Eukaryota</taxon>
        <taxon>Fungi</taxon>
        <taxon>Dikarya</taxon>
        <taxon>Ascomycota</taxon>
        <taxon>Pezizomycotina</taxon>
        <taxon>Geoglossomycetes</taxon>
        <taxon>Geoglossales</taxon>
        <taxon>Geoglossaceae</taxon>
        <taxon>Trichoglossum</taxon>
    </lineage>
</organism>
<reference evidence="3" key="1">
    <citation type="submission" date="2021-03" db="EMBL/GenBank/DDBJ databases">
        <title>Comparative genomics and phylogenomic investigation of the class Geoglossomycetes provide insights into ecological specialization and systematics.</title>
        <authorList>
            <person name="Melie T."/>
            <person name="Pirro S."/>
            <person name="Miller A.N."/>
            <person name="Quandt A."/>
        </authorList>
    </citation>
    <scope>NUCLEOTIDE SEQUENCE</scope>
    <source>
        <strain evidence="3">CAQ_001_2017</strain>
    </source>
</reference>
<proteinExistence type="predicted"/>
<evidence type="ECO:0000256" key="2">
    <source>
        <dbReference type="ARBA" id="ARBA00022786"/>
    </source>
</evidence>
<dbReference type="Proteomes" id="UP000750711">
    <property type="component" value="Unassembled WGS sequence"/>
</dbReference>
<dbReference type="InterPro" id="IPR016135">
    <property type="entry name" value="UBQ-conjugating_enzyme/RWD"/>
</dbReference>
<evidence type="ECO:0000256" key="1">
    <source>
        <dbReference type="ARBA" id="ARBA00022679"/>
    </source>
</evidence>
<keyword evidence="2" id="KW-0833">Ubl conjugation pathway</keyword>
<comment type="caution">
    <text evidence="3">The sequence shown here is derived from an EMBL/GenBank/DDBJ whole genome shotgun (WGS) entry which is preliminary data.</text>
</comment>
<dbReference type="SUPFAM" id="SSF54495">
    <property type="entry name" value="UBC-like"/>
    <property type="match status" value="1"/>
</dbReference>
<name>A0A9P8LHG9_9PEZI</name>
<dbReference type="PANTHER" id="PTHR46116">
    <property type="entry name" value="(E3-INDEPENDENT) E2 UBIQUITIN-CONJUGATING ENZYME"/>
    <property type="match status" value="1"/>
</dbReference>
<dbReference type="EMBL" id="JAGHQM010000100">
    <property type="protein sequence ID" value="KAH0565388.1"/>
    <property type="molecule type" value="Genomic_DNA"/>
</dbReference>
<dbReference type="Gene3D" id="3.10.110.10">
    <property type="entry name" value="Ubiquitin Conjugating Enzyme"/>
    <property type="match status" value="1"/>
</dbReference>
<evidence type="ECO:0000313" key="4">
    <source>
        <dbReference type="Proteomes" id="UP000750711"/>
    </source>
</evidence>
<dbReference type="AlphaFoldDB" id="A0A9P8LHG9"/>
<gene>
    <name evidence="3" type="ORF">GP486_001222</name>
</gene>